<dbReference type="Ensembl" id="ENSOART00020063591.1">
    <property type="protein sequence ID" value="ENSOARP00020039105.1"/>
    <property type="gene ID" value="ENSOARG00020031959.1"/>
</dbReference>
<reference evidence="1" key="1">
    <citation type="submission" date="2020-11" db="EMBL/GenBank/DDBJ databases">
        <authorList>
            <person name="Davenport K.M."/>
            <person name="Bickhart D.M."/>
            <person name="Smith T.P.L."/>
            <person name="Murdoch B.M."/>
            <person name="Rosen B.D."/>
        </authorList>
    </citation>
    <scope>NUCLEOTIDE SEQUENCE [LARGE SCALE GENOMIC DNA]</scope>
    <source>
        <strain evidence="1">OAR_USU_Benz2616</strain>
    </source>
</reference>
<reference evidence="1" key="3">
    <citation type="submission" date="2025-09" db="UniProtKB">
        <authorList>
            <consortium name="Ensembl"/>
        </authorList>
    </citation>
    <scope>IDENTIFICATION</scope>
</reference>
<accession>A0AC11D3D4</accession>
<protein>
    <submittedName>
        <fullName evidence="1">Uncharacterized protein</fullName>
    </submittedName>
</protein>
<evidence type="ECO:0000313" key="1">
    <source>
        <dbReference type="Ensembl" id="ENSOARP00020039105.1"/>
    </source>
</evidence>
<proteinExistence type="predicted"/>
<reference evidence="1" key="2">
    <citation type="submission" date="2025-08" db="UniProtKB">
        <authorList>
            <consortium name="Ensembl"/>
        </authorList>
    </citation>
    <scope>IDENTIFICATION</scope>
</reference>
<name>A0AC11D3D4_SHEEP</name>
<organism evidence="1">
    <name type="scientific">Ovis aries</name>
    <name type="common">Sheep</name>
    <dbReference type="NCBI Taxonomy" id="9940"/>
    <lineage>
        <taxon>Eukaryota</taxon>
        <taxon>Metazoa</taxon>
        <taxon>Chordata</taxon>
        <taxon>Craniata</taxon>
        <taxon>Vertebrata</taxon>
        <taxon>Euteleostomi</taxon>
        <taxon>Mammalia</taxon>
        <taxon>Eutheria</taxon>
        <taxon>Laurasiatheria</taxon>
        <taxon>Artiodactyla</taxon>
        <taxon>Ruminantia</taxon>
        <taxon>Pecora</taxon>
        <taxon>Bovidae</taxon>
        <taxon>Caprinae</taxon>
        <taxon>Ovis</taxon>
    </lineage>
</organism>
<sequence>MSLCPVNFFVPSLESLEWERCRGHQPFKVMNYSGAIIVDWSPDHGQFLEKWSDKSLRWHRANGTLMGNGNETVKWQQFALVPPQLQLQGYPHIQGDIWKLWVVSGNLTIWSGNYTLDSGDSSGPFHVNLHVNKSYSAMACVKYPFALLYGNWIWNDTMGSISCDYCNLIQCVNQSWWEKFERRAFNSNFLLVIVKAQIEVWLPINLTRPWSDPFAVSHLVTAVQTLLHWSRRMFGVVIASILAVESVTATAAVAGLALHQGIQTADFIWDWHKDSHLLWQQQRDLDAQLATDVLNLQHTVSWLGDQLAVLSTRSVLKCDWNSSQFCITPVPFNMSEGWDKVKRSLTGHQNLTTEIINLKQQVLSSFSRTLPDITGSDLLKGLQERMNNLNPLGHVSSLVGTTFGNTMLILLLCCVAFLVFWRWQKGKQQKHEAEKIQTMLQFIKANKKGGDEGLIGLQRCACKRVSLLRLSVLAYEAFCQRVWTQP</sequence>